<gene>
    <name evidence="2" type="ORF">HPT30_20165</name>
</gene>
<dbReference type="EMBL" id="JABWCS010000215">
    <property type="protein sequence ID" value="NUU62665.1"/>
    <property type="molecule type" value="Genomic_DNA"/>
</dbReference>
<evidence type="ECO:0000313" key="3">
    <source>
        <dbReference type="Proteomes" id="UP000564806"/>
    </source>
</evidence>
<reference evidence="2" key="1">
    <citation type="submission" date="2020-06" db="EMBL/GenBank/DDBJ databases">
        <title>Paenibacillus sp. nov., isolated from soil.</title>
        <authorList>
            <person name="Seo Y.L."/>
        </authorList>
    </citation>
    <scope>NUCLEOTIDE SEQUENCE [LARGE SCALE GENOMIC DNA]</scope>
    <source>
        <strain evidence="2">JW14</strain>
    </source>
</reference>
<comment type="caution">
    <text evidence="2">The sequence shown here is derived from an EMBL/GenBank/DDBJ whole genome shotgun (WGS) entry which is preliminary data.</text>
</comment>
<evidence type="ECO:0000256" key="1">
    <source>
        <dbReference type="SAM" id="MobiDB-lite"/>
    </source>
</evidence>
<evidence type="ECO:0000313" key="2">
    <source>
        <dbReference type="EMBL" id="NUU62665.1"/>
    </source>
</evidence>
<dbReference type="RefSeq" id="WP_175373114.1">
    <property type="nucleotide sequence ID" value="NZ_JABWCS010000215.1"/>
</dbReference>
<dbReference type="AlphaFoldDB" id="A0A850ENV2"/>
<accession>A0A850ENV2</accession>
<feature type="region of interest" description="Disordered" evidence="1">
    <location>
        <begin position="254"/>
        <end position="303"/>
    </location>
</feature>
<sequence>MTESAREPTMAGLLNQYEAIGGPEEYGPEGIAIMVALWRKSSKLGWRKAFQMTNTELTLQTGIKSRDTLNTHRSKLVKAGLIGYSPPPRGSSKGDYQVRFDLIVVGEVVRKPDSFSEVSEKVVQNPDHFNQVVGEPVRKLDHFPDTVLKDLITTTTPTTAAGSDWIEPEVDPEANGMIAILNAYCKLNRKLDFHVKPKERDAMGRMVAGGMPVPFTISTMESLLQAKREREGNDFEYPTSFFYYDKAINEAWRNSQTTNPPMEGVAPGEAPGPQTKKTRQQQEIDDLDRWIREEEAREQARSR</sequence>
<proteinExistence type="predicted"/>
<feature type="compositionally biased region" description="Basic and acidic residues" evidence="1">
    <location>
        <begin position="287"/>
        <end position="303"/>
    </location>
</feature>
<protein>
    <submittedName>
        <fullName evidence="2">Uncharacterized protein</fullName>
    </submittedName>
</protein>
<name>A0A850ENV2_9BACL</name>
<dbReference type="Proteomes" id="UP000564806">
    <property type="component" value="Unassembled WGS sequence"/>
</dbReference>
<organism evidence="2 3">
    <name type="scientific">Paenibacillus agri</name>
    <dbReference type="NCBI Taxonomy" id="2744309"/>
    <lineage>
        <taxon>Bacteria</taxon>
        <taxon>Bacillati</taxon>
        <taxon>Bacillota</taxon>
        <taxon>Bacilli</taxon>
        <taxon>Bacillales</taxon>
        <taxon>Paenibacillaceae</taxon>
        <taxon>Paenibacillus</taxon>
    </lineage>
</organism>
<keyword evidence="3" id="KW-1185">Reference proteome</keyword>